<comment type="subcellular location">
    <subcellularLocation>
        <location evidence="1">Membrane</location>
    </subcellularLocation>
</comment>
<evidence type="ECO:0000256" key="5">
    <source>
        <dbReference type="RuleBase" id="RU000688"/>
    </source>
</evidence>
<feature type="transmembrane region" description="Helical" evidence="6">
    <location>
        <begin position="277"/>
        <end position="301"/>
    </location>
</feature>
<dbReference type="PROSITE" id="PS50262">
    <property type="entry name" value="G_PROTEIN_RECEP_F1_2"/>
    <property type="match status" value="1"/>
</dbReference>
<dbReference type="InterPro" id="IPR052954">
    <property type="entry name" value="GPCR-Ligand_Int"/>
</dbReference>
<gene>
    <name evidence="8" type="ORF">KUTeg_015310</name>
</gene>
<feature type="transmembrane region" description="Helical" evidence="6">
    <location>
        <begin position="142"/>
        <end position="162"/>
    </location>
</feature>
<dbReference type="Pfam" id="PF00001">
    <property type="entry name" value="7tm_1"/>
    <property type="match status" value="1"/>
</dbReference>
<keyword evidence="5" id="KW-0297">G-protein coupled receptor</keyword>
<protein>
    <recommendedName>
        <fullName evidence="7">G-protein coupled receptors family 1 profile domain-containing protein</fullName>
    </recommendedName>
</protein>
<keyword evidence="2 5" id="KW-0812">Transmembrane</keyword>
<feature type="transmembrane region" description="Helical" evidence="6">
    <location>
        <begin position="64"/>
        <end position="82"/>
    </location>
</feature>
<keyword evidence="9" id="KW-1185">Reference proteome</keyword>
<comment type="similarity">
    <text evidence="5">Belongs to the G-protein coupled receptor 1 family.</text>
</comment>
<dbReference type="PROSITE" id="PS00237">
    <property type="entry name" value="G_PROTEIN_RECEP_F1_1"/>
    <property type="match status" value="1"/>
</dbReference>
<evidence type="ECO:0000259" key="7">
    <source>
        <dbReference type="PROSITE" id="PS50262"/>
    </source>
</evidence>
<dbReference type="PRINTS" id="PR00237">
    <property type="entry name" value="GPCRRHODOPSN"/>
</dbReference>
<evidence type="ECO:0000313" key="9">
    <source>
        <dbReference type="Proteomes" id="UP001217089"/>
    </source>
</evidence>
<sequence length="437" mass="50337">MTSTIEPGFDDITGIGSFSLTTESNLNYTGWDGNDTINDSNTTAAGNPLFDYAEYAVALFINRYYLIFICCIGIPGNIAALITLAKMRPLSSSLLYMVVLAVVDTVALVIKILYLQLTTKDVKLGDIGCKFIFFIGNFSMQYSSWILVAMTVERFIAIWFPLKVSKWCTRQRAILVMVLEAILLMGLNLHYFWTFHETTHDLYVYDCSTYSEYQYFHSDIWYYLDGLAYSILPFVILIMCNFMIIFGIKRSGRKQQVLTNKMDKFQSADKAKQQNQITIMLVTISIVFVVFTMPNCLFFIIKGKINYLATPHSHAIWILWMQVVFFLSDANHAINFYLYFLSGQKFRKKFKSIICCRKSPRRIRFNTTISNINSVYRKQSSYTSDNYGYNRSQTSINEISSSPDTAFHKTFETSFSKNGMACKNGHAKRFNDENLYM</sequence>
<proteinExistence type="inferred from homology"/>
<dbReference type="CDD" id="cd14978">
    <property type="entry name" value="7tmA_FMRFamide_R-like"/>
    <property type="match status" value="1"/>
</dbReference>
<dbReference type="Gene3D" id="1.20.1070.10">
    <property type="entry name" value="Rhodopsin 7-helix transmembrane proteins"/>
    <property type="match status" value="1"/>
</dbReference>
<keyword evidence="4 6" id="KW-0472">Membrane</keyword>
<feature type="transmembrane region" description="Helical" evidence="6">
    <location>
        <begin position="316"/>
        <end position="341"/>
    </location>
</feature>
<dbReference type="PANTHER" id="PTHR46641:SF25">
    <property type="entry name" value="CNMAMIDE RECEPTOR-RELATED"/>
    <property type="match status" value="1"/>
</dbReference>
<reference evidence="8 9" key="1">
    <citation type="submission" date="2022-12" db="EMBL/GenBank/DDBJ databases">
        <title>Chromosome-level genome of Tegillarca granosa.</title>
        <authorList>
            <person name="Kim J."/>
        </authorList>
    </citation>
    <scope>NUCLEOTIDE SEQUENCE [LARGE SCALE GENOMIC DNA]</scope>
    <source>
        <strain evidence="8">Teg-2019</strain>
        <tissue evidence="8">Adductor muscle</tissue>
    </source>
</reference>
<accession>A0ABQ9ETD8</accession>
<dbReference type="EMBL" id="JARBDR010000793">
    <property type="protein sequence ID" value="KAJ8307226.1"/>
    <property type="molecule type" value="Genomic_DNA"/>
</dbReference>
<name>A0ABQ9ETD8_TEGGR</name>
<dbReference type="PANTHER" id="PTHR46641">
    <property type="entry name" value="FMRFAMIDE RECEPTOR-RELATED"/>
    <property type="match status" value="1"/>
</dbReference>
<keyword evidence="3 6" id="KW-1133">Transmembrane helix</keyword>
<evidence type="ECO:0000256" key="3">
    <source>
        <dbReference type="ARBA" id="ARBA00022989"/>
    </source>
</evidence>
<organism evidence="8 9">
    <name type="scientific">Tegillarca granosa</name>
    <name type="common">Malaysian cockle</name>
    <name type="synonym">Anadara granosa</name>
    <dbReference type="NCBI Taxonomy" id="220873"/>
    <lineage>
        <taxon>Eukaryota</taxon>
        <taxon>Metazoa</taxon>
        <taxon>Spiralia</taxon>
        <taxon>Lophotrochozoa</taxon>
        <taxon>Mollusca</taxon>
        <taxon>Bivalvia</taxon>
        <taxon>Autobranchia</taxon>
        <taxon>Pteriomorphia</taxon>
        <taxon>Arcoida</taxon>
        <taxon>Arcoidea</taxon>
        <taxon>Arcidae</taxon>
        <taxon>Tegillarca</taxon>
    </lineage>
</organism>
<evidence type="ECO:0000256" key="4">
    <source>
        <dbReference type="ARBA" id="ARBA00023136"/>
    </source>
</evidence>
<evidence type="ECO:0000256" key="2">
    <source>
        <dbReference type="ARBA" id="ARBA00022692"/>
    </source>
</evidence>
<dbReference type="SUPFAM" id="SSF81321">
    <property type="entry name" value="Family A G protein-coupled receptor-like"/>
    <property type="match status" value="1"/>
</dbReference>
<evidence type="ECO:0000256" key="1">
    <source>
        <dbReference type="ARBA" id="ARBA00004370"/>
    </source>
</evidence>
<dbReference type="InterPro" id="IPR000276">
    <property type="entry name" value="GPCR_Rhodpsn"/>
</dbReference>
<dbReference type="Proteomes" id="UP001217089">
    <property type="component" value="Unassembled WGS sequence"/>
</dbReference>
<feature type="transmembrane region" description="Helical" evidence="6">
    <location>
        <begin position="174"/>
        <end position="193"/>
    </location>
</feature>
<keyword evidence="5" id="KW-0675">Receptor</keyword>
<feature type="domain" description="G-protein coupled receptors family 1 profile" evidence="7">
    <location>
        <begin position="76"/>
        <end position="339"/>
    </location>
</feature>
<dbReference type="InterPro" id="IPR017452">
    <property type="entry name" value="GPCR_Rhodpsn_7TM"/>
</dbReference>
<comment type="caution">
    <text evidence="8">The sequence shown here is derived from an EMBL/GenBank/DDBJ whole genome shotgun (WGS) entry which is preliminary data.</text>
</comment>
<feature type="transmembrane region" description="Helical" evidence="6">
    <location>
        <begin position="94"/>
        <end position="114"/>
    </location>
</feature>
<evidence type="ECO:0000313" key="8">
    <source>
        <dbReference type="EMBL" id="KAJ8307226.1"/>
    </source>
</evidence>
<keyword evidence="5" id="KW-0807">Transducer</keyword>
<feature type="transmembrane region" description="Helical" evidence="6">
    <location>
        <begin position="227"/>
        <end position="248"/>
    </location>
</feature>
<evidence type="ECO:0000256" key="6">
    <source>
        <dbReference type="SAM" id="Phobius"/>
    </source>
</evidence>